<proteinExistence type="predicted"/>
<protein>
    <submittedName>
        <fullName evidence="1">Uncharacterized protein</fullName>
    </submittedName>
</protein>
<evidence type="ECO:0000313" key="2">
    <source>
        <dbReference type="Proteomes" id="UP000029553"/>
    </source>
</evidence>
<dbReference type="AlphaFoldDB" id="A0A096GZG6"/>
<gene>
    <name evidence="1" type="ORF">P353_09925</name>
</gene>
<accession>A0A096GZG6</accession>
<comment type="caution">
    <text evidence="1">The sequence shown here is derived from an EMBL/GenBank/DDBJ whole genome shotgun (WGS) entry which is preliminary data.</text>
</comment>
<name>A0A096GZG6_COMTE</name>
<dbReference type="Proteomes" id="UP000029553">
    <property type="component" value="Unassembled WGS sequence"/>
</dbReference>
<sequence>MVKEAYGLSMGVSQGFPEIPEVFMPLINKYTHLFKVYRPHLLDIDDYLITDKYFTVSSNDDAESEIAKFDEFSRKTIKHSQVHKTIKTPSEQ</sequence>
<organism evidence="1 2">
    <name type="scientific">Comamonas testosteroni</name>
    <name type="common">Pseudomonas testosteroni</name>
    <dbReference type="NCBI Taxonomy" id="285"/>
    <lineage>
        <taxon>Bacteria</taxon>
        <taxon>Pseudomonadati</taxon>
        <taxon>Pseudomonadota</taxon>
        <taxon>Betaproteobacteria</taxon>
        <taxon>Burkholderiales</taxon>
        <taxon>Comamonadaceae</taxon>
        <taxon>Comamonas</taxon>
    </lineage>
</organism>
<evidence type="ECO:0000313" key="1">
    <source>
        <dbReference type="EMBL" id="KGH30560.1"/>
    </source>
</evidence>
<dbReference type="EMBL" id="AWOR01000043">
    <property type="protein sequence ID" value="KGH30560.1"/>
    <property type="molecule type" value="Genomic_DNA"/>
</dbReference>
<reference evidence="1 2" key="1">
    <citation type="submission" date="2013-09" db="EMBL/GenBank/DDBJ databases">
        <title>High correlation between genotypes and phenotypes of environmental bacteria Comamonas testosteroni strains.</title>
        <authorList>
            <person name="Liu L."/>
            <person name="Zhu W."/>
            <person name="Xia X."/>
            <person name="Xu B."/>
            <person name="Luo M."/>
            <person name="Wang G."/>
        </authorList>
    </citation>
    <scope>NUCLEOTIDE SEQUENCE [LARGE SCALE GENOMIC DNA]</scope>
    <source>
        <strain evidence="1 2">JL40</strain>
    </source>
</reference>